<organism evidence="2 3">
    <name type="scientific">Drosophila gunungcola</name>
    <name type="common">fruit fly</name>
    <dbReference type="NCBI Taxonomy" id="103775"/>
    <lineage>
        <taxon>Eukaryota</taxon>
        <taxon>Metazoa</taxon>
        <taxon>Ecdysozoa</taxon>
        <taxon>Arthropoda</taxon>
        <taxon>Hexapoda</taxon>
        <taxon>Insecta</taxon>
        <taxon>Pterygota</taxon>
        <taxon>Neoptera</taxon>
        <taxon>Endopterygota</taxon>
        <taxon>Diptera</taxon>
        <taxon>Brachycera</taxon>
        <taxon>Muscomorpha</taxon>
        <taxon>Ephydroidea</taxon>
        <taxon>Drosophilidae</taxon>
        <taxon>Drosophila</taxon>
        <taxon>Sophophora</taxon>
    </lineage>
</organism>
<keyword evidence="1" id="KW-0732">Signal</keyword>
<feature type="signal peptide" evidence="1">
    <location>
        <begin position="1"/>
        <end position="22"/>
    </location>
</feature>
<name>A0A9P9YTJ4_9MUSC</name>
<comment type="caution">
    <text evidence="2">The sequence shown here is derived from an EMBL/GenBank/DDBJ whole genome shotgun (WGS) entry which is preliminary data.</text>
</comment>
<reference evidence="2" key="1">
    <citation type="journal article" date="2023" name="Genome Biol. Evol.">
        <title>Long-read-based Genome Assembly of Drosophila gunungcola Reveals Fewer Chemosensory Genes in Flower-breeding Species.</title>
        <authorList>
            <person name="Negi A."/>
            <person name="Liao B.Y."/>
            <person name="Yeh S.D."/>
        </authorList>
    </citation>
    <scope>NUCLEOTIDE SEQUENCE</scope>
    <source>
        <strain evidence="2">Sukarami</strain>
    </source>
</reference>
<keyword evidence="3" id="KW-1185">Reference proteome</keyword>
<gene>
    <name evidence="2" type="ORF">M5D96_003977</name>
</gene>
<evidence type="ECO:0000256" key="1">
    <source>
        <dbReference type="SAM" id="SignalP"/>
    </source>
</evidence>
<sequence>MSLHWALEVTLVSCVIFSNVDAGSYCGQNRMFACVPTRFCSETRGIPSNYNKHCFSFETCCDLNKIIFGKRYSGGQFLPGPYDQSVYTSELPNNTGGKTSTTIGEKSVVVNSNNRDNARKTATTYNPGQTASQKVQIFTTVQIFY</sequence>
<proteinExistence type="predicted"/>
<dbReference type="EMBL" id="JAMKOV010000002">
    <property type="protein sequence ID" value="KAI8042660.1"/>
    <property type="molecule type" value="Genomic_DNA"/>
</dbReference>
<feature type="chain" id="PRO_5040457581" evidence="1">
    <location>
        <begin position="23"/>
        <end position="145"/>
    </location>
</feature>
<accession>A0A9P9YTJ4</accession>
<dbReference type="Proteomes" id="UP001059596">
    <property type="component" value="Unassembled WGS sequence"/>
</dbReference>
<dbReference type="AlphaFoldDB" id="A0A9P9YTJ4"/>
<evidence type="ECO:0000313" key="2">
    <source>
        <dbReference type="EMBL" id="KAI8042660.1"/>
    </source>
</evidence>
<dbReference type="OrthoDB" id="7855377at2759"/>
<evidence type="ECO:0000313" key="3">
    <source>
        <dbReference type="Proteomes" id="UP001059596"/>
    </source>
</evidence>
<protein>
    <submittedName>
        <fullName evidence="2">Uncharacterized protein</fullName>
    </submittedName>
</protein>